<dbReference type="AlphaFoldDB" id="A0AAN9M8S4"/>
<evidence type="ECO:0000313" key="2">
    <source>
        <dbReference type="Proteomes" id="UP001367508"/>
    </source>
</evidence>
<accession>A0AAN9M8S4</accession>
<dbReference type="Proteomes" id="UP001367508">
    <property type="component" value="Unassembled WGS sequence"/>
</dbReference>
<gene>
    <name evidence="1" type="ORF">VNO77_07835</name>
</gene>
<organism evidence="1 2">
    <name type="scientific">Canavalia gladiata</name>
    <name type="common">Sword bean</name>
    <name type="synonym">Dolichos gladiatus</name>
    <dbReference type="NCBI Taxonomy" id="3824"/>
    <lineage>
        <taxon>Eukaryota</taxon>
        <taxon>Viridiplantae</taxon>
        <taxon>Streptophyta</taxon>
        <taxon>Embryophyta</taxon>
        <taxon>Tracheophyta</taxon>
        <taxon>Spermatophyta</taxon>
        <taxon>Magnoliopsida</taxon>
        <taxon>eudicotyledons</taxon>
        <taxon>Gunneridae</taxon>
        <taxon>Pentapetalae</taxon>
        <taxon>rosids</taxon>
        <taxon>fabids</taxon>
        <taxon>Fabales</taxon>
        <taxon>Fabaceae</taxon>
        <taxon>Papilionoideae</taxon>
        <taxon>50 kb inversion clade</taxon>
        <taxon>NPAAA clade</taxon>
        <taxon>indigoferoid/millettioid clade</taxon>
        <taxon>Phaseoleae</taxon>
        <taxon>Canavalia</taxon>
    </lineage>
</organism>
<sequence>MILNNRKYLDNLQLGSISSCITIRIVVEPIIIGKCLSVNNRKEKIFGSMPFSIEILQLSSPRMERNRK</sequence>
<keyword evidence="2" id="KW-1185">Reference proteome</keyword>
<evidence type="ECO:0000313" key="1">
    <source>
        <dbReference type="EMBL" id="KAK7349932.1"/>
    </source>
</evidence>
<name>A0AAN9M8S4_CANGL</name>
<reference evidence="1 2" key="1">
    <citation type="submission" date="2024-01" db="EMBL/GenBank/DDBJ databases">
        <title>The genomes of 5 underutilized Papilionoideae crops provide insights into root nodulation and disease resistanc.</title>
        <authorList>
            <person name="Jiang F."/>
        </authorList>
    </citation>
    <scope>NUCLEOTIDE SEQUENCE [LARGE SCALE GENOMIC DNA]</scope>
    <source>
        <strain evidence="1">LVBAO_FW01</strain>
        <tissue evidence="1">Leaves</tissue>
    </source>
</reference>
<proteinExistence type="predicted"/>
<comment type="caution">
    <text evidence="1">The sequence shown here is derived from an EMBL/GenBank/DDBJ whole genome shotgun (WGS) entry which is preliminary data.</text>
</comment>
<dbReference type="EMBL" id="JAYMYQ010000002">
    <property type="protein sequence ID" value="KAK7349932.1"/>
    <property type="molecule type" value="Genomic_DNA"/>
</dbReference>
<protein>
    <submittedName>
        <fullName evidence="1">Uncharacterized protein</fullName>
    </submittedName>
</protein>